<dbReference type="RefSeq" id="WP_345357920.1">
    <property type="nucleotide sequence ID" value="NZ_BAABII010000003.1"/>
</dbReference>
<evidence type="ECO:0000313" key="4">
    <source>
        <dbReference type="Proteomes" id="UP001564626"/>
    </source>
</evidence>
<sequence>MDHSPASGSNGRDTRARTVEELRSRQRSASEHHRWFSELLFRPPQANEGTPTISTRLVFLSLGAVLVLGSGAAASTIIALPVPRPNPVTRTQAIVGAAALRPDVARQASWPYAGPTWPSAELPAPPVPDPVRPDVVANPIAGSSEAALAVVADFYARVADDAAAAAELIDPELIGDRADLVRAWDAVSATRHSAWVERGGAVRVEVEVDYPDGHRVVLHQRLDVEVGIAPRIVGAELLRARHRIPTSPYRP</sequence>
<accession>A0ABV4CTA2</accession>
<feature type="compositionally biased region" description="Basic and acidic residues" evidence="1">
    <location>
        <begin position="12"/>
        <end position="28"/>
    </location>
</feature>
<feature type="region of interest" description="Disordered" evidence="1">
    <location>
        <begin position="1"/>
        <end position="28"/>
    </location>
</feature>
<evidence type="ECO:0000256" key="2">
    <source>
        <dbReference type="SAM" id="Phobius"/>
    </source>
</evidence>
<protein>
    <submittedName>
        <fullName evidence="3">Uncharacterized protein</fullName>
    </submittedName>
</protein>
<keyword evidence="2" id="KW-1133">Transmembrane helix</keyword>
<organism evidence="3 4">
    <name type="scientific">Saccharopolyspora cebuensis</name>
    <dbReference type="NCBI Taxonomy" id="418759"/>
    <lineage>
        <taxon>Bacteria</taxon>
        <taxon>Bacillati</taxon>
        <taxon>Actinomycetota</taxon>
        <taxon>Actinomycetes</taxon>
        <taxon>Pseudonocardiales</taxon>
        <taxon>Pseudonocardiaceae</taxon>
        <taxon>Saccharopolyspora</taxon>
    </lineage>
</organism>
<reference evidence="3 4" key="1">
    <citation type="submission" date="2024-08" db="EMBL/GenBank/DDBJ databases">
        <title>Genome mining of Saccharopolyspora cebuensis PGLac3 from Nigerian medicinal plant.</title>
        <authorList>
            <person name="Ezeobiora C.E."/>
            <person name="Igbokwe N.H."/>
            <person name="Amin D.H."/>
            <person name="Mendie U.E."/>
        </authorList>
    </citation>
    <scope>NUCLEOTIDE SEQUENCE [LARGE SCALE GENOMIC DNA]</scope>
    <source>
        <strain evidence="3 4">PGLac3</strain>
    </source>
</reference>
<keyword evidence="2" id="KW-0812">Transmembrane</keyword>
<keyword evidence="4" id="KW-1185">Reference proteome</keyword>
<comment type="caution">
    <text evidence="3">The sequence shown here is derived from an EMBL/GenBank/DDBJ whole genome shotgun (WGS) entry which is preliminary data.</text>
</comment>
<feature type="transmembrane region" description="Helical" evidence="2">
    <location>
        <begin position="57"/>
        <end position="80"/>
    </location>
</feature>
<feature type="compositionally biased region" description="Polar residues" evidence="1">
    <location>
        <begin position="1"/>
        <end position="11"/>
    </location>
</feature>
<proteinExistence type="predicted"/>
<evidence type="ECO:0000313" key="3">
    <source>
        <dbReference type="EMBL" id="MEY8043192.1"/>
    </source>
</evidence>
<gene>
    <name evidence="3" type="ORF">AB8O55_27600</name>
</gene>
<keyword evidence="2" id="KW-0472">Membrane</keyword>
<dbReference type="Proteomes" id="UP001564626">
    <property type="component" value="Unassembled WGS sequence"/>
</dbReference>
<name>A0ABV4CTA2_9PSEU</name>
<evidence type="ECO:0000256" key="1">
    <source>
        <dbReference type="SAM" id="MobiDB-lite"/>
    </source>
</evidence>
<dbReference type="EMBL" id="JBGEHV010000081">
    <property type="protein sequence ID" value="MEY8043192.1"/>
    <property type="molecule type" value="Genomic_DNA"/>
</dbReference>